<feature type="region of interest" description="Disordered" evidence="1">
    <location>
        <begin position="82"/>
        <end position="104"/>
    </location>
</feature>
<evidence type="ECO:0000313" key="4">
    <source>
        <dbReference type="Proteomes" id="UP000430079"/>
    </source>
</evidence>
<evidence type="ECO:0000256" key="2">
    <source>
        <dbReference type="SAM" id="Phobius"/>
    </source>
</evidence>
<evidence type="ECO:0000256" key="1">
    <source>
        <dbReference type="SAM" id="MobiDB-lite"/>
    </source>
</evidence>
<accession>A0A640SKL0</accession>
<feature type="transmembrane region" description="Helical" evidence="2">
    <location>
        <begin position="37"/>
        <end position="57"/>
    </location>
</feature>
<dbReference type="Proteomes" id="UP000430079">
    <property type="component" value="Unassembled WGS sequence"/>
</dbReference>
<evidence type="ECO:0000313" key="3">
    <source>
        <dbReference type="EMBL" id="GFE11979.1"/>
    </source>
</evidence>
<organism evidence="3 4">
    <name type="scientific">Streptomyces glebosus</name>
    <dbReference type="NCBI Taxonomy" id="249580"/>
    <lineage>
        <taxon>Bacteria</taxon>
        <taxon>Bacillati</taxon>
        <taxon>Actinomycetota</taxon>
        <taxon>Actinomycetes</taxon>
        <taxon>Kitasatosporales</taxon>
        <taxon>Streptomycetaceae</taxon>
        <taxon>Streptomyces</taxon>
    </lineage>
</organism>
<name>A0A640SKL0_9ACTN</name>
<gene>
    <name evidence="3" type="ORF">Sgleb_00260</name>
</gene>
<keyword evidence="2" id="KW-1133">Transmembrane helix</keyword>
<sequence>MLRSLSTAVRHPPVEGSFDAVLRMAAADTKVMDIRKIVIMVVLVTAVVFVWSVVMTAMGHVDVVAWLAPALALTVQQIVRTTRSRNAPTPGHGTVGIPDEDGAP</sequence>
<keyword evidence="2" id="KW-0812">Transmembrane</keyword>
<proteinExistence type="predicted"/>
<dbReference type="AlphaFoldDB" id="A0A640SKL0"/>
<comment type="caution">
    <text evidence="3">The sequence shown here is derived from an EMBL/GenBank/DDBJ whole genome shotgun (WGS) entry which is preliminary data.</text>
</comment>
<reference evidence="3 4" key="1">
    <citation type="submission" date="2019-12" db="EMBL/GenBank/DDBJ databases">
        <title>Whole genome shotgun sequence of Streptomyces hygroscopicus subsp. glebosus NBRC 13786.</title>
        <authorList>
            <person name="Ichikawa N."/>
            <person name="Kimura A."/>
            <person name="Kitahashi Y."/>
            <person name="Komaki H."/>
            <person name="Tamura T."/>
        </authorList>
    </citation>
    <scope>NUCLEOTIDE SEQUENCE [LARGE SCALE GENOMIC DNA]</scope>
    <source>
        <strain evidence="3 4">NBRC 13786</strain>
    </source>
</reference>
<keyword evidence="4" id="KW-1185">Reference proteome</keyword>
<protein>
    <submittedName>
        <fullName evidence="3">Uncharacterized protein</fullName>
    </submittedName>
</protein>
<keyword evidence="2" id="KW-0472">Membrane</keyword>
<dbReference type="EMBL" id="BLIO01000001">
    <property type="protein sequence ID" value="GFE11979.1"/>
    <property type="molecule type" value="Genomic_DNA"/>
</dbReference>